<organism evidence="1 2">
    <name type="scientific">Rubroshorea leprosula</name>
    <dbReference type="NCBI Taxonomy" id="152421"/>
    <lineage>
        <taxon>Eukaryota</taxon>
        <taxon>Viridiplantae</taxon>
        <taxon>Streptophyta</taxon>
        <taxon>Embryophyta</taxon>
        <taxon>Tracheophyta</taxon>
        <taxon>Spermatophyta</taxon>
        <taxon>Magnoliopsida</taxon>
        <taxon>eudicotyledons</taxon>
        <taxon>Gunneridae</taxon>
        <taxon>Pentapetalae</taxon>
        <taxon>rosids</taxon>
        <taxon>malvids</taxon>
        <taxon>Malvales</taxon>
        <taxon>Dipterocarpaceae</taxon>
        <taxon>Rubroshorea</taxon>
    </lineage>
</organism>
<evidence type="ECO:0000313" key="1">
    <source>
        <dbReference type="EMBL" id="GKV46720.1"/>
    </source>
</evidence>
<dbReference type="AlphaFoldDB" id="A0AAV5MA24"/>
<name>A0AAV5MA24_9ROSI</name>
<evidence type="ECO:0000313" key="2">
    <source>
        <dbReference type="Proteomes" id="UP001054252"/>
    </source>
</evidence>
<comment type="caution">
    <text evidence="1">The sequence shown here is derived from an EMBL/GenBank/DDBJ whole genome shotgun (WGS) entry which is preliminary data.</text>
</comment>
<dbReference type="EMBL" id="BPVZ01000214">
    <property type="protein sequence ID" value="GKV46720.1"/>
    <property type="molecule type" value="Genomic_DNA"/>
</dbReference>
<sequence length="33" mass="3908">MNVLIKFFIRAFNIFISMLKWAGNKPPKKDLLL</sequence>
<protein>
    <submittedName>
        <fullName evidence="1">Uncharacterized protein</fullName>
    </submittedName>
</protein>
<proteinExistence type="predicted"/>
<reference evidence="1 2" key="1">
    <citation type="journal article" date="2021" name="Commun. Biol.">
        <title>The genome of Shorea leprosula (Dipterocarpaceae) highlights the ecological relevance of drought in aseasonal tropical rainforests.</title>
        <authorList>
            <person name="Ng K.K.S."/>
            <person name="Kobayashi M.J."/>
            <person name="Fawcett J.A."/>
            <person name="Hatakeyama M."/>
            <person name="Paape T."/>
            <person name="Ng C.H."/>
            <person name="Ang C.C."/>
            <person name="Tnah L.H."/>
            <person name="Lee C.T."/>
            <person name="Nishiyama T."/>
            <person name="Sese J."/>
            <person name="O'Brien M.J."/>
            <person name="Copetti D."/>
            <person name="Mohd Noor M.I."/>
            <person name="Ong R.C."/>
            <person name="Putra M."/>
            <person name="Sireger I.Z."/>
            <person name="Indrioko S."/>
            <person name="Kosugi Y."/>
            <person name="Izuno A."/>
            <person name="Isagi Y."/>
            <person name="Lee S.L."/>
            <person name="Shimizu K.K."/>
        </authorList>
    </citation>
    <scope>NUCLEOTIDE SEQUENCE [LARGE SCALE GENOMIC DNA]</scope>
    <source>
        <strain evidence="1">214</strain>
    </source>
</reference>
<gene>
    <name evidence="1" type="ORF">SLEP1_g53694</name>
</gene>
<dbReference type="Proteomes" id="UP001054252">
    <property type="component" value="Unassembled WGS sequence"/>
</dbReference>
<keyword evidence="2" id="KW-1185">Reference proteome</keyword>
<accession>A0AAV5MA24</accession>